<evidence type="ECO:0000256" key="1">
    <source>
        <dbReference type="PROSITE-ProRule" id="PRU00023"/>
    </source>
</evidence>
<sequence length="1751" mass="195615">MTPTPTSTSTTNKDAAALIRPTEAQLRYSQFHHKRLAQAVKQWILELYETPKEVTDDVTAESDDDNYNSSDTNTSALRKVRQKRRPPISAGRRALLKRSRRKYCQRRQAILKSGYRGFVIETDNAEGGESVDIKSGEQLLNFQSDDGAKTAATSSQDFQVEGDDAVDVLPELDDIFMTRPKRRRPQQLGIRTQQDNESYKRFQAACHAMMMNIKTSHVTTPKVATPTKRWKRSEQHIKAAEELQHPDYLDFKWGVRKRSKMDASSRTTGLLLSAYYHQNHQIMDRGASWMMHLPKHVQYNRDTPYYHNVADLPPGSTASGGTGSDFTSSTLAMRTPGPKKFNKLVAFVQQRLIEKEKAEAQFKAATKQHEGEAPKMRLRETHLVVEEEPEGRRTSRAKQIAESMEAKPMKDESNNRIRQIAKSLEGGNQTPTMKLKTGLEIETGQKSLGSQQRRARYVPRMRLRDFAVTTTGDEMEDDDDDDIVDPGTDGTRRRLAHNFQTLQEVTGDVSQQAKSMSTPTMTLRESSTEMDDKKRRRSKTKELALAMEEEQRRSQSSGGKIKEMARSLEPDRTPKMKLRNSLADGYEEKKISDDSVAPTSKYAVQTLAKEFQSGAEMDIGLEGRASLAPSDSSARVRSQVDTTDETNRQADASSEQRESDDFFAKLRKTKLTVNQTTDHGSPERGFAVPYPTHDVKTPSRNSDAASDVSRESNLSGLWNRGRNSISALTKSLNTIAENQADKLPPEIKERASSSISALTTSLNTIAETHADKLPPEIIERASNVSGRVSDFFSQLRNQGNGKNDRQAEEEQQQQQQGGDEVKQSPTIGGSNYAEETSSKPETPFAQTLLPSHSEDSHEALAAYRKKRETLSPYIDETSEASSFHALPNEIREVVQKSKASPALISDAKHRFATPTSTQSQATTTRSAHSELSNEKILEVVKNATVLGHFDQDSVIDTDDVNSDVDGSRLDPQKLANLMMSPDVLQKRLKQAIRAVERRNWEQVLYFINANPWLAEMKELTTNQFLLHKLAFFGGGSSPAPIDLCEKLVEKFPSAVYKFDQDGNVPLHLAAAAGNLPMIEILGEKFESGASIRNEDGMLPLHFTIASLADFASRGCGLEAEDTHSTTLMIVQTVLKLFPKAVAIADNMGNIPLHVAAECLDGTTGVDVVYLLIDEAERQLSDPFGARFRNKLKLEEVIQEDMSTISMSTDREAESSINDGELHCTMVLNNQGETPLLAAIRSRKGWEIIEALLSGPDGNRAALSQDADQNNALHLLVGEFQDATAAMSILKMVPEAATVRNGSGMLPIEMACMLMMPEEVILAIALVDLPFSIDDQNGINVHEGRGGSWYFLTCESDDHMIEIVQEIVSICSFQQLRELCFMIDTNSGNTVIERATPKCRAILSQALRFLGRFEFVGNGPILADPNTGFKAFDALDFGGDEIYEGKRVLLECYDSEEQFEQRVHTLLSVELDDEFVEKVDVYVEYLESPLGSKEEFAERRCVAIERPQLTLDKVVSGMQRNGGYQNDFEMKMKYCAKVCSVLRLIGKALRHLHESGIVHGNLRMETCGKFTDSWKLLERLDVHVAGESFDASQFRYTFPPESLQLSEQNGITYDSDSAPVSFVENLIALPSIDIWAFGQVCYEALMGRPLVEYDRTKRPSEDVAALLQIMEWDQSNMQSVFSDLLESGIEESGADMITSCLFSNPEDRPASMQEVLDHPFWMDMKKYRSKKVTRTQGSLESSFGEGQSTYEV</sequence>
<dbReference type="GO" id="GO:0005524">
    <property type="term" value="F:ATP binding"/>
    <property type="evidence" value="ECO:0007669"/>
    <property type="project" value="InterPro"/>
</dbReference>
<feature type="repeat" description="ANK" evidence="1">
    <location>
        <begin position="1061"/>
        <end position="1096"/>
    </location>
</feature>
<reference evidence="4" key="1">
    <citation type="journal article" date="2021" name="Sci. Rep.">
        <title>Diploid genomic architecture of Nitzschia inconspicua, an elite biomass production diatom.</title>
        <authorList>
            <person name="Oliver A."/>
            <person name="Podell S."/>
            <person name="Pinowska A."/>
            <person name="Traller J.C."/>
            <person name="Smith S.R."/>
            <person name="McClure R."/>
            <person name="Beliaev A."/>
            <person name="Bohutskyi P."/>
            <person name="Hill E.A."/>
            <person name="Rabines A."/>
            <person name="Zheng H."/>
            <person name="Allen L.Z."/>
            <person name="Kuo A."/>
            <person name="Grigoriev I.V."/>
            <person name="Allen A.E."/>
            <person name="Hazlebeck D."/>
            <person name="Allen E.E."/>
        </authorList>
    </citation>
    <scope>NUCLEOTIDE SEQUENCE</scope>
    <source>
        <strain evidence="4">Hildebrandi</strain>
    </source>
</reference>
<feature type="region of interest" description="Disordered" evidence="2">
    <location>
        <begin position="674"/>
        <end position="715"/>
    </location>
</feature>
<feature type="compositionally biased region" description="Polar residues" evidence="2">
    <location>
        <begin position="506"/>
        <end position="525"/>
    </location>
</feature>
<evidence type="ECO:0000259" key="3">
    <source>
        <dbReference type="PROSITE" id="PS50011"/>
    </source>
</evidence>
<evidence type="ECO:0000313" key="4">
    <source>
        <dbReference type="EMBL" id="KAG7348098.1"/>
    </source>
</evidence>
<feature type="region of interest" description="Disordered" evidence="2">
    <location>
        <begin position="386"/>
        <end position="414"/>
    </location>
</feature>
<dbReference type="PANTHER" id="PTHR24121">
    <property type="entry name" value="NO MECHANORECEPTOR POTENTIAL C, ISOFORM D-RELATED"/>
    <property type="match status" value="1"/>
</dbReference>
<accession>A0A9K3KQG7</accession>
<feature type="region of interest" description="Disordered" evidence="2">
    <location>
        <begin position="794"/>
        <end position="859"/>
    </location>
</feature>
<feature type="compositionally biased region" description="Basic and acidic residues" evidence="2">
    <location>
        <begin position="404"/>
        <end position="414"/>
    </location>
</feature>
<feature type="region of interest" description="Disordered" evidence="2">
    <location>
        <begin position="625"/>
        <end position="660"/>
    </location>
</feature>
<dbReference type="SMART" id="SM00248">
    <property type="entry name" value="ANK"/>
    <property type="match status" value="3"/>
</dbReference>
<feature type="compositionally biased region" description="Acidic residues" evidence="2">
    <location>
        <begin position="56"/>
        <end position="66"/>
    </location>
</feature>
<protein>
    <submittedName>
        <fullName evidence="4">Ankyrin repeat domain protein</fullName>
    </submittedName>
</protein>
<gene>
    <name evidence="4" type="ORF">IV203_016803</name>
</gene>
<dbReference type="Pfam" id="PF00023">
    <property type="entry name" value="Ank"/>
    <property type="match status" value="1"/>
</dbReference>
<reference evidence="4" key="2">
    <citation type="submission" date="2021-04" db="EMBL/GenBank/DDBJ databases">
        <authorList>
            <person name="Podell S."/>
        </authorList>
    </citation>
    <scope>NUCLEOTIDE SEQUENCE</scope>
    <source>
        <strain evidence="4">Hildebrandi</strain>
    </source>
</reference>
<dbReference type="PROSITE" id="PS50088">
    <property type="entry name" value="ANK_REPEAT"/>
    <property type="match status" value="1"/>
</dbReference>
<feature type="compositionally biased region" description="Basic and acidic residues" evidence="2">
    <location>
        <begin position="560"/>
        <end position="572"/>
    </location>
</feature>
<comment type="caution">
    <text evidence="4">The sequence shown here is derived from an EMBL/GenBank/DDBJ whole genome shotgun (WGS) entry which is preliminary data.</text>
</comment>
<keyword evidence="1" id="KW-0040">ANK repeat</keyword>
<dbReference type="Proteomes" id="UP000693970">
    <property type="component" value="Unassembled WGS sequence"/>
</dbReference>
<feature type="domain" description="Protein kinase" evidence="3">
    <location>
        <begin position="1403"/>
        <end position="1720"/>
    </location>
</feature>
<organism evidence="4 5">
    <name type="scientific">Nitzschia inconspicua</name>
    <dbReference type="NCBI Taxonomy" id="303405"/>
    <lineage>
        <taxon>Eukaryota</taxon>
        <taxon>Sar</taxon>
        <taxon>Stramenopiles</taxon>
        <taxon>Ochrophyta</taxon>
        <taxon>Bacillariophyta</taxon>
        <taxon>Bacillariophyceae</taxon>
        <taxon>Bacillariophycidae</taxon>
        <taxon>Bacillariales</taxon>
        <taxon>Bacillariaceae</taxon>
        <taxon>Nitzschia</taxon>
    </lineage>
</organism>
<feature type="compositionally biased region" description="Low complexity" evidence="2">
    <location>
        <begin position="912"/>
        <end position="924"/>
    </location>
</feature>
<evidence type="ECO:0000256" key="2">
    <source>
        <dbReference type="SAM" id="MobiDB-lite"/>
    </source>
</evidence>
<proteinExistence type="predicted"/>
<feature type="region of interest" description="Disordered" evidence="2">
    <location>
        <begin position="56"/>
        <end position="89"/>
    </location>
</feature>
<dbReference type="InterPro" id="IPR002110">
    <property type="entry name" value="Ankyrin_rpt"/>
</dbReference>
<dbReference type="PROSITE" id="PS50011">
    <property type="entry name" value="PROTEIN_KINASE_DOM"/>
    <property type="match status" value="1"/>
</dbReference>
<feature type="region of interest" description="Disordered" evidence="2">
    <location>
        <begin position="905"/>
        <end position="930"/>
    </location>
</feature>
<evidence type="ECO:0000313" key="5">
    <source>
        <dbReference type="Proteomes" id="UP000693970"/>
    </source>
</evidence>
<feature type="region of interest" description="Disordered" evidence="2">
    <location>
        <begin position="506"/>
        <end position="572"/>
    </location>
</feature>
<feature type="compositionally biased region" description="Polar residues" evidence="2">
    <location>
        <begin position="823"/>
        <end position="835"/>
    </location>
</feature>
<dbReference type="OrthoDB" id="1847170at2759"/>
<keyword evidence="5" id="KW-1185">Reference proteome</keyword>
<dbReference type="SMART" id="SM00220">
    <property type="entry name" value="S_TKc"/>
    <property type="match status" value="1"/>
</dbReference>
<dbReference type="EMBL" id="JAGRRH010000020">
    <property type="protein sequence ID" value="KAG7348098.1"/>
    <property type="molecule type" value="Genomic_DNA"/>
</dbReference>
<dbReference type="GO" id="GO:0004672">
    <property type="term" value="F:protein kinase activity"/>
    <property type="evidence" value="ECO:0007669"/>
    <property type="project" value="InterPro"/>
</dbReference>
<feature type="compositionally biased region" description="Polar residues" evidence="2">
    <location>
        <begin position="629"/>
        <end position="641"/>
    </location>
</feature>
<dbReference type="InterPro" id="IPR000719">
    <property type="entry name" value="Prot_kinase_dom"/>
</dbReference>
<dbReference type="PROSITE" id="PS50297">
    <property type="entry name" value="ANK_REP_REGION"/>
    <property type="match status" value="1"/>
</dbReference>
<name>A0A9K3KQG7_9STRA</name>
<dbReference type="PANTHER" id="PTHR24121:SF21">
    <property type="entry name" value="ANKYRIN REPEAT FAMILY PROTEIN"/>
    <property type="match status" value="1"/>
</dbReference>